<dbReference type="CDD" id="cd01572">
    <property type="entry name" value="QPRTase"/>
    <property type="match status" value="1"/>
</dbReference>
<keyword evidence="6 10" id="KW-0328">Glycosyltransferase</keyword>
<keyword evidence="7 10" id="KW-0808">Transferase</keyword>
<dbReference type="Gene3D" id="3.90.1170.20">
    <property type="entry name" value="Quinolinate phosphoribosyl transferase, N-terminal domain"/>
    <property type="match status" value="1"/>
</dbReference>
<evidence type="ECO:0000313" key="14">
    <source>
        <dbReference type="Proteomes" id="UP001596142"/>
    </source>
</evidence>
<dbReference type="EC" id="2.4.2.19" evidence="4"/>
<evidence type="ECO:0000256" key="7">
    <source>
        <dbReference type="ARBA" id="ARBA00022679"/>
    </source>
</evidence>
<organism evidence="13 14">
    <name type="scientific">Thalassorhabdus alkalitolerans</name>
    <dbReference type="NCBI Taxonomy" id="2282697"/>
    <lineage>
        <taxon>Bacteria</taxon>
        <taxon>Bacillati</taxon>
        <taxon>Bacillota</taxon>
        <taxon>Bacilli</taxon>
        <taxon>Bacillales</taxon>
        <taxon>Bacillaceae</taxon>
        <taxon>Thalassorhabdus</taxon>
    </lineage>
</organism>
<keyword evidence="14" id="KW-1185">Reference proteome</keyword>
<dbReference type="InterPro" id="IPR037128">
    <property type="entry name" value="Quinolinate_PRibosylTase_N_sf"/>
</dbReference>
<evidence type="ECO:0000259" key="11">
    <source>
        <dbReference type="Pfam" id="PF01729"/>
    </source>
</evidence>
<evidence type="ECO:0000259" key="12">
    <source>
        <dbReference type="Pfam" id="PF02749"/>
    </source>
</evidence>
<protein>
    <recommendedName>
        <fullName evidence="4">nicotinate-nucleotide diphosphorylase (carboxylating)</fullName>
        <ecNumber evidence="4">2.4.2.19</ecNumber>
    </recommendedName>
    <alternativeName>
        <fullName evidence="8">Quinolinate phosphoribosyltransferase [decarboxylating]</fullName>
    </alternativeName>
</protein>
<evidence type="ECO:0000256" key="6">
    <source>
        <dbReference type="ARBA" id="ARBA00022676"/>
    </source>
</evidence>
<dbReference type="InterPro" id="IPR013785">
    <property type="entry name" value="Aldolase_TIM"/>
</dbReference>
<evidence type="ECO:0000256" key="2">
    <source>
        <dbReference type="ARBA" id="ARBA00004893"/>
    </source>
</evidence>
<comment type="function">
    <text evidence="1">Involved in the catabolism of quinolinic acid (QA).</text>
</comment>
<dbReference type="SUPFAM" id="SSF54675">
    <property type="entry name" value="Nicotinate/Quinolinate PRTase N-terminal domain-like"/>
    <property type="match status" value="1"/>
</dbReference>
<sequence length="283" mass="31078">MNSILMREEIARFLKEDIGAQDLASEIIFSKEDYSKGTWVCKEPGIAAGLEVVKEGYRFISPDIKVTFFVREGEEMKKGQTIGEVEGPVQLLLSGERVMLNLFQRMSGIATLTAQAVSKLSEGKTRVCDTRKTTPGLRMFEKEAVRVGGGFNHRFGLYDAVMVKDNHIKAAGGISKAIEKVRKHVGPTVKVEVEATNQKEIEEAVVSGADIIMFDNFTPEEIERTISLVPSSILTEASGGINLSNLDKYSQCGVDFISMGCLTHSAPSLDISFNLEVKAYELS</sequence>
<dbReference type="RefSeq" id="WP_054636399.1">
    <property type="nucleotide sequence ID" value="NZ_JBHSOZ010000003.1"/>
</dbReference>
<dbReference type="InterPro" id="IPR004393">
    <property type="entry name" value="NadC"/>
</dbReference>
<dbReference type="PANTHER" id="PTHR32179">
    <property type="entry name" value="NICOTINATE-NUCLEOTIDE PYROPHOSPHORYLASE [CARBOXYLATING]"/>
    <property type="match status" value="1"/>
</dbReference>
<reference evidence="14" key="1">
    <citation type="journal article" date="2019" name="Int. J. Syst. Evol. Microbiol.">
        <title>The Global Catalogue of Microorganisms (GCM) 10K type strain sequencing project: providing services to taxonomists for standard genome sequencing and annotation.</title>
        <authorList>
            <consortium name="The Broad Institute Genomics Platform"/>
            <consortium name="The Broad Institute Genome Sequencing Center for Infectious Disease"/>
            <person name="Wu L."/>
            <person name="Ma J."/>
        </authorList>
    </citation>
    <scope>NUCLEOTIDE SEQUENCE [LARGE SCALE GENOMIC DNA]</scope>
    <source>
        <strain evidence="14">CECT 7184</strain>
    </source>
</reference>
<dbReference type="InterPro" id="IPR027277">
    <property type="entry name" value="NadC/ModD"/>
</dbReference>
<dbReference type="PANTHER" id="PTHR32179:SF3">
    <property type="entry name" value="NICOTINATE-NUCLEOTIDE PYROPHOSPHORYLASE [CARBOXYLATING]"/>
    <property type="match status" value="1"/>
</dbReference>
<dbReference type="InterPro" id="IPR022412">
    <property type="entry name" value="Quinolinate_PRibosylTrfase_N"/>
</dbReference>
<keyword evidence="5" id="KW-0662">Pyridine nucleotide biosynthesis</keyword>
<dbReference type="EMBL" id="JBHSOZ010000003">
    <property type="protein sequence ID" value="MFC5712886.1"/>
    <property type="molecule type" value="Genomic_DNA"/>
</dbReference>
<comment type="similarity">
    <text evidence="3 10">Belongs to the NadC/ModD family.</text>
</comment>
<evidence type="ECO:0000256" key="1">
    <source>
        <dbReference type="ARBA" id="ARBA00003237"/>
    </source>
</evidence>
<accession>A0ABW0YN72</accession>
<gene>
    <name evidence="13" type="primary">nadC</name>
    <name evidence="13" type="ORF">ACFPU1_08840</name>
</gene>
<comment type="caution">
    <text evidence="13">The sequence shown here is derived from an EMBL/GenBank/DDBJ whole genome shotgun (WGS) entry which is preliminary data.</text>
</comment>
<comment type="pathway">
    <text evidence="2">Cofactor biosynthesis; NAD(+) biosynthesis; nicotinate D-ribonucleotide from quinolinate: step 1/1.</text>
</comment>
<comment type="catalytic activity">
    <reaction evidence="9">
        <text>nicotinate beta-D-ribonucleotide + CO2 + diphosphate = quinolinate + 5-phospho-alpha-D-ribose 1-diphosphate + 2 H(+)</text>
        <dbReference type="Rhea" id="RHEA:12733"/>
        <dbReference type="ChEBI" id="CHEBI:15378"/>
        <dbReference type="ChEBI" id="CHEBI:16526"/>
        <dbReference type="ChEBI" id="CHEBI:29959"/>
        <dbReference type="ChEBI" id="CHEBI:33019"/>
        <dbReference type="ChEBI" id="CHEBI:57502"/>
        <dbReference type="ChEBI" id="CHEBI:58017"/>
        <dbReference type="EC" id="2.4.2.19"/>
    </reaction>
</comment>
<dbReference type="InterPro" id="IPR036068">
    <property type="entry name" value="Nicotinate_pribotase-like_C"/>
</dbReference>
<dbReference type="GO" id="GO:0004514">
    <property type="term" value="F:nicotinate-nucleotide diphosphorylase (carboxylating) activity"/>
    <property type="evidence" value="ECO:0007669"/>
    <property type="project" value="UniProtKB-EC"/>
</dbReference>
<dbReference type="Gene3D" id="3.20.20.70">
    <property type="entry name" value="Aldolase class I"/>
    <property type="match status" value="1"/>
</dbReference>
<evidence type="ECO:0000256" key="8">
    <source>
        <dbReference type="ARBA" id="ARBA00033102"/>
    </source>
</evidence>
<evidence type="ECO:0000313" key="13">
    <source>
        <dbReference type="EMBL" id="MFC5712886.1"/>
    </source>
</evidence>
<evidence type="ECO:0000256" key="3">
    <source>
        <dbReference type="ARBA" id="ARBA00009400"/>
    </source>
</evidence>
<evidence type="ECO:0000256" key="9">
    <source>
        <dbReference type="ARBA" id="ARBA00047445"/>
    </source>
</evidence>
<evidence type="ECO:0000256" key="4">
    <source>
        <dbReference type="ARBA" id="ARBA00011944"/>
    </source>
</evidence>
<evidence type="ECO:0000256" key="5">
    <source>
        <dbReference type="ARBA" id="ARBA00022642"/>
    </source>
</evidence>
<dbReference type="SUPFAM" id="SSF51690">
    <property type="entry name" value="Nicotinate/Quinolinate PRTase C-terminal domain-like"/>
    <property type="match status" value="1"/>
</dbReference>
<dbReference type="Pfam" id="PF01729">
    <property type="entry name" value="QRPTase_C"/>
    <property type="match status" value="1"/>
</dbReference>
<feature type="domain" description="Quinolinate phosphoribosyl transferase N-terminal" evidence="12">
    <location>
        <begin position="22"/>
        <end position="107"/>
    </location>
</feature>
<dbReference type="PIRSF" id="PIRSF006250">
    <property type="entry name" value="NadC_ModD"/>
    <property type="match status" value="1"/>
</dbReference>
<feature type="domain" description="Quinolinate phosphoribosyl transferase C-terminal" evidence="11">
    <location>
        <begin position="109"/>
        <end position="273"/>
    </location>
</feature>
<dbReference type="NCBIfam" id="TIGR00078">
    <property type="entry name" value="nadC"/>
    <property type="match status" value="1"/>
</dbReference>
<name>A0ABW0YN72_9BACI</name>
<dbReference type="Proteomes" id="UP001596142">
    <property type="component" value="Unassembled WGS sequence"/>
</dbReference>
<evidence type="ECO:0000256" key="10">
    <source>
        <dbReference type="PIRNR" id="PIRNR006250"/>
    </source>
</evidence>
<proteinExistence type="inferred from homology"/>
<dbReference type="InterPro" id="IPR002638">
    <property type="entry name" value="Quinolinate_PRibosylTrfase_C"/>
</dbReference>
<dbReference type="Pfam" id="PF02749">
    <property type="entry name" value="QRPTase_N"/>
    <property type="match status" value="1"/>
</dbReference>